<sequence>MTMTRSSDPGTGSSMRILDRVSSRILEIIDPLLPITPPVLSVGQRRRKTMSPRGAAFGGGDFRGAIEWALDGFHGAPIWIWRGLFVGLSAGGLRPKLEGVEAMP</sequence>
<dbReference type="EMBL" id="CM007381">
    <property type="protein sequence ID" value="ONK79437.1"/>
    <property type="molecule type" value="Genomic_DNA"/>
</dbReference>
<gene>
    <name evidence="1" type="ORF">A4U43_C01F6360</name>
</gene>
<dbReference type="Gramene" id="ONK79437">
    <property type="protein sequence ID" value="ONK79437"/>
    <property type="gene ID" value="A4U43_C01F6360"/>
</dbReference>
<proteinExistence type="predicted"/>
<protein>
    <submittedName>
        <fullName evidence="1">Uncharacterized protein</fullName>
    </submittedName>
</protein>
<dbReference type="Proteomes" id="UP000243459">
    <property type="component" value="Chromosome 1"/>
</dbReference>
<reference evidence="2" key="1">
    <citation type="journal article" date="2017" name="Nat. Commun.">
        <title>The asparagus genome sheds light on the origin and evolution of a young Y chromosome.</title>
        <authorList>
            <person name="Harkess A."/>
            <person name="Zhou J."/>
            <person name="Xu C."/>
            <person name="Bowers J.E."/>
            <person name="Van der Hulst R."/>
            <person name="Ayyampalayam S."/>
            <person name="Mercati F."/>
            <person name="Riccardi P."/>
            <person name="McKain M.R."/>
            <person name="Kakrana A."/>
            <person name="Tang H."/>
            <person name="Ray J."/>
            <person name="Groenendijk J."/>
            <person name="Arikit S."/>
            <person name="Mathioni S.M."/>
            <person name="Nakano M."/>
            <person name="Shan H."/>
            <person name="Telgmann-Rauber A."/>
            <person name="Kanno A."/>
            <person name="Yue Z."/>
            <person name="Chen H."/>
            <person name="Li W."/>
            <person name="Chen Y."/>
            <person name="Xu X."/>
            <person name="Zhang Y."/>
            <person name="Luo S."/>
            <person name="Chen H."/>
            <person name="Gao J."/>
            <person name="Mao Z."/>
            <person name="Pires J.C."/>
            <person name="Luo M."/>
            <person name="Kudrna D."/>
            <person name="Wing R.A."/>
            <person name="Meyers B.C."/>
            <person name="Yi K."/>
            <person name="Kong H."/>
            <person name="Lavrijsen P."/>
            <person name="Sunseri F."/>
            <person name="Falavigna A."/>
            <person name="Ye Y."/>
            <person name="Leebens-Mack J.H."/>
            <person name="Chen G."/>
        </authorList>
    </citation>
    <scope>NUCLEOTIDE SEQUENCE [LARGE SCALE GENOMIC DNA]</scope>
    <source>
        <strain evidence="2">cv. DH0086</strain>
    </source>
</reference>
<evidence type="ECO:0000313" key="2">
    <source>
        <dbReference type="Proteomes" id="UP000243459"/>
    </source>
</evidence>
<keyword evidence="2" id="KW-1185">Reference proteome</keyword>
<accession>A0A5P1FPT6</accession>
<dbReference type="AlphaFoldDB" id="A0A5P1FPT6"/>
<name>A0A5P1FPT6_ASPOF</name>
<organism evidence="1 2">
    <name type="scientific">Asparagus officinalis</name>
    <name type="common">Garden asparagus</name>
    <dbReference type="NCBI Taxonomy" id="4686"/>
    <lineage>
        <taxon>Eukaryota</taxon>
        <taxon>Viridiplantae</taxon>
        <taxon>Streptophyta</taxon>
        <taxon>Embryophyta</taxon>
        <taxon>Tracheophyta</taxon>
        <taxon>Spermatophyta</taxon>
        <taxon>Magnoliopsida</taxon>
        <taxon>Liliopsida</taxon>
        <taxon>Asparagales</taxon>
        <taxon>Asparagaceae</taxon>
        <taxon>Asparagoideae</taxon>
        <taxon>Asparagus</taxon>
    </lineage>
</organism>
<evidence type="ECO:0000313" key="1">
    <source>
        <dbReference type="EMBL" id="ONK79437.1"/>
    </source>
</evidence>